<keyword evidence="2" id="KW-0808">Transferase</keyword>
<protein>
    <submittedName>
        <fullName evidence="2">Proline-rich receptor-like protein kinase PERK2</fullName>
    </submittedName>
</protein>
<proteinExistence type="predicted"/>
<keyword evidence="2" id="KW-0418">Kinase</keyword>
<reference evidence="2" key="2">
    <citation type="submission" date="2023-04" db="EMBL/GenBank/DDBJ databases">
        <authorList>
            <person name="Bruccoleri R.E."/>
            <person name="Oakeley E.J."/>
            <person name="Faust A.-M."/>
            <person name="Dessus-Babus S."/>
            <person name="Altorfer M."/>
            <person name="Burckhardt D."/>
            <person name="Oertli M."/>
            <person name="Naumann U."/>
            <person name="Petersen F."/>
            <person name="Wong J."/>
        </authorList>
    </citation>
    <scope>NUCLEOTIDE SEQUENCE</scope>
    <source>
        <strain evidence="2">GSM-AAB239-AS_SAM_17_03QT</strain>
        <tissue evidence="2">Leaf</tissue>
    </source>
</reference>
<evidence type="ECO:0000313" key="2">
    <source>
        <dbReference type="EMBL" id="KAJ6814171.1"/>
    </source>
</evidence>
<comment type="caution">
    <text evidence="2">The sequence shown here is derived from an EMBL/GenBank/DDBJ whole genome shotgun (WGS) entry which is preliminary data.</text>
</comment>
<evidence type="ECO:0000313" key="3">
    <source>
        <dbReference type="Proteomes" id="UP001140949"/>
    </source>
</evidence>
<accession>A0AAX6FDT9</accession>
<organism evidence="2 3">
    <name type="scientific">Iris pallida</name>
    <name type="common">Sweet iris</name>
    <dbReference type="NCBI Taxonomy" id="29817"/>
    <lineage>
        <taxon>Eukaryota</taxon>
        <taxon>Viridiplantae</taxon>
        <taxon>Streptophyta</taxon>
        <taxon>Embryophyta</taxon>
        <taxon>Tracheophyta</taxon>
        <taxon>Spermatophyta</taxon>
        <taxon>Magnoliopsida</taxon>
        <taxon>Liliopsida</taxon>
        <taxon>Asparagales</taxon>
        <taxon>Iridaceae</taxon>
        <taxon>Iridoideae</taxon>
        <taxon>Irideae</taxon>
        <taxon>Iris</taxon>
    </lineage>
</organism>
<dbReference type="GO" id="GO:0016301">
    <property type="term" value="F:kinase activity"/>
    <property type="evidence" value="ECO:0007669"/>
    <property type="project" value="UniProtKB-KW"/>
</dbReference>
<dbReference type="AlphaFoldDB" id="A0AAX6FDT9"/>
<reference evidence="2" key="1">
    <citation type="journal article" date="2023" name="GigaByte">
        <title>Genome assembly of the bearded iris, Iris pallida Lam.</title>
        <authorList>
            <person name="Bruccoleri R.E."/>
            <person name="Oakeley E.J."/>
            <person name="Faust A.M.E."/>
            <person name="Altorfer M."/>
            <person name="Dessus-Babus S."/>
            <person name="Burckhardt D."/>
            <person name="Oertli M."/>
            <person name="Naumann U."/>
            <person name="Petersen F."/>
            <person name="Wong J."/>
        </authorList>
    </citation>
    <scope>NUCLEOTIDE SEQUENCE</scope>
    <source>
        <strain evidence="2">GSM-AAB239-AS_SAM_17_03QT</strain>
    </source>
</reference>
<keyword evidence="3" id="KW-1185">Reference proteome</keyword>
<gene>
    <name evidence="2" type="ORF">M6B38_140240</name>
</gene>
<feature type="compositionally biased region" description="Basic residues" evidence="1">
    <location>
        <begin position="32"/>
        <end position="46"/>
    </location>
</feature>
<dbReference type="EMBL" id="JANAVB010029818">
    <property type="protein sequence ID" value="KAJ6814171.1"/>
    <property type="molecule type" value="Genomic_DNA"/>
</dbReference>
<feature type="region of interest" description="Disordered" evidence="1">
    <location>
        <begin position="1"/>
        <end position="73"/>
    </location>
</feature>
<sequence length="143" mass="15339">MVPVRRSTESSGGRRAGPVEGFFPSSSGSALHWRRVQHRRSGRRSCPRGGQKESRSGRSSALAAGRGEGAGLTKRWRGGVRVQIWDSGTVAGREGVKRAGFRWKEAPARAALGRDARGTVIGIWRAVVRSSRPTFGSKVDGAT</sequence>
<keyword evidence="2" id="KW-0675">Receptor</keyword>
<evidence type="ECO:0000256" key="1">
    <source>
        <dbReference type="SAM" id="MobiDB-lite"/>
    </source>
</evidence>
<dbReference type="Proteomes" id="UP001140949">
    <property type="component" value="Unassembled WGS sequence"/>
</dbReference>
<name>A0AAX6FDT9_IRIPA</name>